<evidence type="ECO:0000313" key="2">
    <source>
        <dbReference type="EMBL" id="MFD1310441.1"/>
    </source>
</evidence>
<sequence>MSDISTMEPPVTDAQDATAQAAGHGRHRGPVSGQDDEAMPHGRHRKPAGRPDRSA</sequence>
<dbReference type="RefSeq" id="WP_381329763.1">
    <property type="nucleotide sequence ID" value="NZ_JBHTMM010000053.1"/>
</dbReference>
<organism evidence="2 3">
    <name type="scientific">Streptomyces kaempferi</name>
    <dbReference type="NCBI Taxonomy" id="333725"/>
    <lineage>
        <taxon>Bacteria</taxon>
        <taxon>Bacillati</taxon>
        <taxon>Actinomycetota</taxon>
        <taxon>Actinomycetes</taxon>
        <taxon>Kitasatosporales</taxon>
        <taxon>Streptomycetaceae</taxon>
        <taxon>Streptomyces</taxon>
    </lineage>
</organism>
<feature type="compositionally biased region" description="Low complexity" evidence="1">
    <location>
        <begin position="12"/>
        <end position="22"/>
    </location>
</feature>
<dbReference type="EMBL" id="JBHTMM010000053">
    <property type="protein sequence ID" value="MFD1310441.1"/>
    <property type="molecule type" value="Genomic_DNA"/>
</dbReference>
<protein>
    <submittedName>
        <fullName evidence="2">Uncharacterized protein</fullName>
    </submittedName>
</protein>
<proteinExistence type="predicted"/>
<accession>A0ABW3XNH6</accession>
<reference evidence="3" key="1">
    <citation type="journal article" date="2019" name="Int. J. Syst. Evol. Microbiol.">
        <title>The Global Catalogue of Microorganisms (GCM) 10K type strain sequencing project: providing services to taxonomists for standard genome sequencing and annotation.</title>
        <authorList>
            <consortium name="The Broad Institute Genomics Platform"/>
            <consortium name="The Broad Institute Genome Sequencing Center for Infectious Disease"/>
            <person name="Wu L."/>
            <person name="Ma J."/>
        </authorList>
    </citation>
    <scope>NUCLEOTIDE SEQUENCE [LARGE SCALE GENOMIC DNA]</scope>
    <source>
        <strain evidence="3">CGMCC 4.7020</strain>
    </source>
</reference>
<evidence type="ECO:0000313" key="3">
    <source>
        <dbReference type="Proteomes" id="UP001597058"/>
    </source>
</evidence>
<name>A0ABW3XNH6_9ACTN</name>
<keyword evidence="3" id="KW-1185">Reference proteome</keyword>
<comment type="caution">
    <text evidence="2">The sequence shown here is derived from an EMBL/GenBank/DDBJ whole genome shotgun (WGS) entry which is preliminary data.</text>
</comment>
<feature type="region of interest" description="Disordered" evidence="1">
    <location>
        <begin position="1"/>
        <end position="55"/>
    </location>
</feature>
<gene>
    <name evidence="2" type="ORF">ACFQ5X_31940</name>
</gene>
<evidence type="ECO:0000256" key="1">
    <source>
        <dbReference type="SAM" id="MobiDB-lite"/>
    </source>
</evidence>
<dbReference type="Proteomes" id="UP001597058">
    <property type="component" value="Unassembled WGS sequence"/>
</dbReference>